<dbReference type="Pfam" id="PF00188">
    <property type="entry name" value="CAP"/>
    <property type="match status" value="1"/>
</dbReference>
<accession>A0A498SRY2</accession>
<evidence type="ECO:0000313" key="3">
    <source>
        <dbReference type="Proteomes" id="UP000276991"/>
    </source>
</evidence>
<feature type="non-terminal residue" evidence="2">
    <location>
        <position position="1"/>
    </location>
</feature>
<dbReference type="InterPro" id="IPR001283">
    <property type="entry name" value="CRISP-related"/>
</dbReference>
<dbReference type="InterPro" id="IPR014044">
    <property type="entry name" value="CAP_dom"/>
</dbReference>
<evidence type="ECO:0000259" key="1">
    <source>
        <dbReference type="SMART" id="SM00198"/>
    </source>
</evidence>
<dbReference type="PRINTS" id="PR00837">
    <property type="entry name" value="V5TPXLIKE"/>
</dbReference>
<dbReference type="Proteomes" id="UP000276991">
    <property type="component" value="Unassembled WGS sequence"/>
</dbReference>
<dbReference type="Gene3D" id="3.40.33.10">
    <property type="entry name" value="CAP"/>
    <property type="match status" value="1"/>
</dbReference>
<reference evidence="2 3" key="1">
    <citation type="submission" date="2018-08" db="EMBL/GenBank/DDBJ databases">
        <authorList>
            <person name="Laetsch R D."/>
            <person name="Stevens L."/>
            <person name="Kumar S."/>
            <person name="Blaxter L. M."/>
        </authorList>
    </citation>
    <scope>NUCLEOTIDE SEQUENCE [LARGE SCALE GENOMIC DNA]</scope>
</reference>
<proteinExistence type="predicted"/>
<dbReference type="OrthoDB" id="337038at2759"/>
<dbReference type="InterPro" id="IPR035940">
    <property type="entry name" value="CAP_sf"/>
</dbReference>
<dbReference type="CDD" id="cd05380">
    <property type="entry name" value="CAP_euk"/>
    <property type="match status" value="1"/>
</dbReference>
<feature type="domain" description="SCP" evidence="1">
    <location>
        <begin position="1"/>
        <end position="80"/>
    </location>
</feature>
<evidence type="ECO:0000313" key="2">
    <source>
        <dbReference type="EMBL" id="VBB34755.1"/>
    </source>
</evidence>
<keyword evidence="3" id="KW-1185">Reference proteome</keyword>
<dbReference type="STRING" id="6277.A0A498SRY2"/>
<name>A0A498SRY2_ACAVI</name>
<organism evidence="2 3">
    <name type="scientific">Acanthocheilonema viteae</name>
    <name type="common">Filarial nematode worm</name>
    <name type="synonym">Dipetalonema viteae</name>
    <dbReference type="NCBI Taxonomy" id="6277"/>
    <lineage>
        <taxon>Eukaryota</taxon>
        <taxon>Metazoa</taxon>
        <taxon>Ecdysozoa</taxon>
        <taxon>Nematoda</taxon>
        <taxon>Chromadorea</taxon>
        <taxon>Rhabditida</taxon>
        <taxon>Spirurina</taxon>
        <taxon>Spiruromorpha</taxon>
        <taxon>Filarioidea</taxon>
        <taxon>Onchocercidae</taxon>
        <taxon>Acanthocheilonema</taxon>
    </lineage>
</organism>
<dbReference type="EMBL" id="UPTC01004036">
    <property type="protein sequence ID" value="VBB34755.1"/>
    <property type="molecule type" value="Genomic_DNA"/>
</dbReference>
<dbReference type="SUPFAM" id="SSF55797">
    <property type="entry name" value="PR-1-like"/>
    <property type="match status" value="1"/>
</dbReference>
<gene>
    <name evidence="2" type="ORF">NAV_LOCUS9546</name>
</gene>
<dbReference type="AlphaFoldDB" id="A0A498SRY2"/>
<sequence length="124" mass="14158">AIIAACTDAVKDWWLELSTEYGDNPTNNFTHTVFSQNFLHFTQMAWGKTHKIGCGSALHYNYGHKINVVCHYLPRGNVENELIYELGEPCKDHSDCDIGKCLKESGLCRKTEKSIFGRLFRYPV</sequence>
<dbReference type="PANTHER" id="PTHR10334">
    <property type="entry name" value="CYSTEINE-RICH SECRETORY PROTEIN-RELATED"/>
    <property type="match status" value="1"/>
</dbReference>
<dbReference type="SMART" id="SM00198">
    <property type="entry name" value="SCP"/>
    <property type="match status" value="1"/>
</dbReference>
<protein>
    <recommendedName>
        <fullName evidence="1">SCP domain-containing protein</fullName>
    </recommendedName>
</protein>